<evidence type="ECO:0000313" key="2">
    <source>
        <dbReference type="Proteomes" id="UP000669179"/>
    </source>
</evidence>
<dbReference type="Proteomes" id="UP000669179">
    <property type="component" value="Unassembled WGS sequence"/>
</dbReference>
<organism evidence="1 2">
    <name type="scientific">Actinomadura barringtoniae</name>
    <dbReference type="NCBI Taxonomy" id="1427535"/>
    <lineage>
        <taxon>Bacteria</taxon>
        <taxon>Bacillati</taxon>
        <taxon>Actinomycetota</taxon>
        <taxon>Actinomycetes</taxon>
        <taxon>Streptosporangiales</taxon>
        <taxon>Thermomonosporaceae</taxon>
        <taxon>Actinomadura</taxon>
    </lineage>
</organism>
<name>A0A939PIG1_9ACTN</name>
<dbReference type="EMBL" id="JAGEOJ010000019">
    <property type="protein sequence ID" value="MBO2453240.1"/>
    <property type="molecule type" value="Genomic_DNA"/>
</dbReference>
<keyword evidence="2" id="KW-1185">Reference proteome</keyword>
<evidence type="ECO:0000313" key="1">
    <source>
        <dbReference type="EMBL" id="MBO2453240.1"/>
    </source>
</evidence>
<gene>
    <name evidence="1" type="ORF">J4573_39525</name>
</gene>
<comment type="caution">
    <text evidence="1">The sequence shown here is derived from an EMBL/GenBank/DDBJ whole genome shotgun (WGS) entry which is preliminary data.</text>
</comment>
<sequence length="235" mass="25613">MIGLLTAASHSTAMQRYVWDQRGPTAIGVPQPGDPLIAGNFMVLVEQPGQPEVKRIEDGYGLIASQQVVAELLTALESGKSYRWRARDVEVEVSMAATDYASPLGTVHFDEPPRHYRPAGQPRRDLRNVEASKIVLLTEPEVIGDEIPRDGFAAFCDTVMTTVDTELAGAARAGGELVVRVELAPERPLYVQAAVNGGLAGEVVRPLVDRLNGLAAPPVRDHVIAFEMHFTLRRR</sequence>
<protein>
    <submittedName>
        <fullName evidence="1">Uncharacterized protein</fullName>
    </submittedName>
</protein>
<reference evidence="1" key="1">
    <citation type="submission" date="2021-03" db="EMBL/GenBank/DDBJ databases">
        <authorList>
            <person name="Kanchanasin P."/>
            <person name="Saeng-In P."/>
            <person name="Phongsopitanun W."/>
            <person name="Yuki M."/>
            <person name="Kudo T."/>
            <person name="Ohkuma M."/>
            <person name="Tanasupawat S."/>
        </authorList>
    </citation>
    <scope>NUCLEOTIDE SEQUENCE</scope>
    <source>
        <strain evidence="1">GKU 128</strain>
    </source>
</reference>
<dbReference type="RefSeq" id="WP_208261256.1">
    <property type="nucleotide sequence ID" value="NZ_JAGEOJ010000019.1"/>
</dbReference>
<accession>A0A939PIG1</accession>
<dbReference type="AlphaFoldDB" id="A0A939PIG1"/>
<proteinExistence type="predicted"/>